<feature type="compositionally biased region" description="Polar residues" evidence="3">
    <location>
        <begin position="192"/>
        <end position="201"/>
    </location>
</feature>
<feature type="compositionally biased region" description="Low complexity" evidence="3">
    <location>
        <begin position="230"/>
        <end position="244"/>
    </location>
</feature>
<feature type="compositionally biased region" description="Low complexity" evidence="3">
    <location>
        <begin position="50"/>
        <end position="79"/>
    </location>
</feature>
<accession>A0A060SH68</accession>
<proteinExistence type="predicted"/>
<dbReference type="Proteomes" id="UP000029665">
    <property type="component" value="Unassembled WGS sequence"/>
</dbReference>
<dbReference type="AlphaFoldDB" id="A0A060SH68"/>
<evidence type="ECO:0000259" key="4">
    <source>
        <dbReference type="SMART" id="SM00132"/>
    </source>
</evidence>
<dbReference type="InterPro" id="IPR001781">
    <property type="entry name" value="Znf_LIM"/>
</dbReference>
<dbReference type="PANTHER" id="PTHR24216">
    <property type="entry name" value="PAXILLIN-RELATED"/>
    <property type="match status" value="1"/>
</dbReference>
<dbReference type="CDD" id="cd08368">
    <property type="entry name" value="LIM"/>
    <property type="match status" value="1"/>
</dbReference>
<feature type="compositionally biased region" description="Low complexity" evidence="3">
    <location>
        <begin position="294"/>
        <end position="320"/>
    </location>
</feature>
<gene>
    <name evidence="5" type="ORF">BN946_scf185014.g21</name>
</gene>
<dbReference type="HOGENOM" id="CLU_037156_0_0_1"/>
<organism evidence="5 6">
    <name type="scientific">Pycnoporus cinnabarinus</name>
    <name type="common">Cinnabar-red polypore</name>
    <name type="synonym">Trametes cinnabarina</name>
    <dbReference type="NCBI Taxonomy" id="5643"/>
    <lineage>
        <taxon>Eukaryota</taxon>
        <taxon>Fungi</taxon>
        <taxon>Dikarya</taxon>
        <taxon>Basidiomycota</taxon>
        <taxon>Agaricomycotina</taxon>
        <taxon>Agaricomycetes</taxon>
        <taxon>Polyporales</taxon>
        <taxon>Polyporaceae</taxon>
        <taxon>Trametes</taxon>
    </lineage>
</organism>
<reference evidence="5" key="1">
    <citation type="submission" date="2014-01" db="EMBL/GenBank/DDBJ databases">
        <title>The genome of the white-rot fungus Pycnoporus cinnabarinus: a basidiomycete model with a versatile arsenal for lignocellulosic biomass breakdown.</title>
        <authorList>
            <person name="Levasseur A."/>
            <person name="Lomascolo A."/>
            <person name="Ruiz-Duenas F.J."/>
            <person name="Uzan E."/>
            <person name="Piumi F."/>
            <person name="Kues U."/>
            <person name="Ram A.F.J."/>
            <person name="Murat C."/>
            <person name="Haon M."/>
            <person name="Benoit I."/>
            <person name="Arfi Y."/>
            <person name="Chevret D."/>
            <person name="Drula E."/>
            <person name="Kwon M.J."/>
            <person name="Gouret P."/>
            <person name="Lesage-Meessen L."/>
            <person name="Lombard V."/>
            <person name="Mariette J."/>
            <person name="Noirot C."/>
            <person name="Park J."/>
            <person name="Patyshakuliyeva A."/>
            <person name="Wieneger R.A.B."/>
            <person name="Wosten H.A.B."/>
            <person name="Martin F."/>
            <person name="Coutinho P.M."/>
            <person name="de Vries R."/>
            <person name="Martinez A.T."/>
            <person name="Klopp C."/>
            <person name="Pontarotti P."/>
            <person name="Henrissat B."/>
            <person name="Record E."/>
        </authorList>
    </citation>
    <scope>NUCLEOTIDE SEQUENCE [LARGE SCALE GENOMIC DNA]</scope>
    <source>
        <strain evidence="5">BRFM137</strain>
    </source>
</reference>
<feature type="compositionally biased region" description="Low complexity" evidence="3">
    <location>
        <begin position="206"/>
        <end position="223"/>
    </location>
</feature>
<protein>
    <recommendedName>
        <fullName evidence="4">LIM zinc-binding domain-containing protein</fullName>
    </recommendedName>
</protein>
<feature type="region of interest" description="Disordered" evidence="3">
    <location>
        <begin position="41"/>
        <end position="328"/>
    </location>
</feature>
<dbReference type="EMBL" id="CCBP010000122">
    <property type="protein sequence ID" value="CDO73551.1"/>
    <property type="molecule type" value="Genomic_DNA"/>
</dbReference>
<sequence>MDGRRANAPRFLDIASATQYGMFASKPPALREAHLSLFDAAAANTPPLSPGSGTPSMSPHSPHSQRSPVSPGVPSPNSVKTSPNITPTAPDGPAIVASPTSPVSVHSLCDRVLPPSQEPPKAPLPDPPSTPRLPFFEKFKNKLPAVDTAKADPASLASASADPSPLSPRSDDSSYDGLAPLPLATPAKPVASGSSSGNQNKVRFPSMTNSESKYSSSSSSTDSPRMPQRTLSSSTAGSSYTSRTVAKSTGALDRAMETLFEDSPLSPTTSTGSRPFAAADAQRESVGLKSPKLPTRSHTSPTLPSSSSVRPDVGKSSSSSSGGGASKRPKTRICVRCERVIDDGRWIQMEGGNVLCDKCWKNMYLPKLPYMPGALPPPQIIRTACDTYPALSFVQKPFPDKTFYVFDGKPYCAYHYHEENNSLCAAARCGQPIEGPCAVSHAGDRYHPEHLVCEYRGCTERLAEYYELDGRMLCERHVQKAIDERDDEDEDEDAFGQAGDRTTVALKRVTRFIDLAALGPVR</sequence>
<evidence type="ECO:0000256" key="3">
    <source>
        <dbReference type="SAM" id="MobiDB-lite"/>
    </source>
</evidence>
<keyword evidence="2" id="KW-0862">Zinc</keyword>
<feature type="compositionally biased region" description="Pro residues" evidence="3">
    <location>
        <begin position="116"/>
        <end position="131"/>
    </location>
</feature>
<dbReference type="OrthoDB" id="1112565at2759"/>
<dbReference type="SMART" id="SM00132">
    <property type="entry name" value="LIM"/>
    <property type="match status" value="1"/>
</dbReference>
<keyword evidence="1" id="KW-0479">Metal-binding</keyword>
<dbReference type="GO" id="GO:0046872">
    <property type="term" value="F:metal ion binding"/>
    <property type="evidence" value="ECO:0007669"/>
    <property type="project" value="UniProtKB-KW"/>
</dbReference>
<feature type="domain" description="LIM zinc-binding" evidence="4">
    <location>
        <begin position="423"/>
        <end position="477"/>
    </location>
</feature>
<feature type="compositionally biased region" description="Low complexity" evidence="3">
    <location>
        <begin position="151"/>
        <end position="168"/>
    </location>
</feature>
<comment type="caution">
    <text evidence="5">The sequence shown here is derived from an EMBL/GenBank/DDBJ whole genome shotgun (WGS) entry which is preliminary data.</text>
</comment>
<dbReference type="OMA" id="SMFHMED"/>
<dbReference type="STRING" id="5643.A0A060SH68"/>
<evidence type="ECO:0000313" key="5">
    <source>
        <dbReference type="EMBL" id="CDO73551.1"/>
    </source>
</evidence>
<dbReference type="PANTHER" id="PTHR24216:SF65">
    <property type="entry name" value="PAXILLIN-LIKE PROTEIN 1"/>
    <property type="match status" value="1"/>
</dbReference>
<evidence type="ECO:0000313" key="6">
    <source>
        <dbReference type="Proteomes" id="UP000029665"/>
    </source>
</evidence>
<feature type="compositionally biased region" description="Low complexity" evidence="3">
    <location>
        <begin position="178"/>
        <end position="187"/>
    </location>
</feature>
<dbReference type="SUPFAM" id="SSF57716">
    <property type="entry name" value="Glucocorticoid receptor-like (DNA-binding domain)"/>
    <property type="match status" value="1"/>
</dbReference>
<dbReference type="Pfam" id="PF00412">
    <property type="entry name" value="LIM"/>
    <property type="match status" value="1"/>
</dbReference>
<dbReference type="GO" id="GO:0030695">
    <property type="term" value="F:GTPase regulator activity"/>
    <property type="evidence" value="ECO:0007669"/>
    <property type="project" value="UniProtKB-ARBA"/>
</dbReference>
<dbReference type="Gene3D" id="2.10.110.10">
    <property type="entry name" value="Cysteine Rich Protein"/>
    <property type="match status" value="1"/>
</dbReference>
<evidence type="ECO:0000256" key="1">
    <source>
        <dbReference type="ARBA" id="ARBA00022723"/>
    </source>
</evidence>
<keyword evidence="6" id="KW-1185">Reference proteome</keyword>
<evidence type="ECO:0000256" key="2">
    <source>
        <dbReference type="ARBA" id="ARBA00022833"/>
    </source>
</evidence>
<name>A0A060SH68_PYCCI</name>